<dbReference type="AlphaFoldDB" id="A0AAE5LHI1"/>
<name>A0AAE5LHI1_9VIBR</name>
<sequence>MVSKVTIKSVSLLMLFIVAVCMTSSAIGEFRSHGLLAVESLQSAHSHEHGHYHEIDSEHLFQHDKSNHHHSYDSASIKGSSVISLSDLMDSPYTLQVDGTPSYQPFKIERPPRALLVA</sequence>
<accession>A0AAE5LHI1</accession>
<evidence type="ECO:0000313" key="1">
    <source>
        <dbReference type="EMBL" id="NOI80521.1"/>
    </source>
</evidence>
<reference evidence="1 2" key="1">
    <citation type="submission" date="2019-08" db="EMBL/GenBank/DDBJ databases">
        <title>Draft genome sequencing and comparative genomics of hatchery-associated Vibrios.</title>
        <authorList>
            <person name="Kehlet-Delgado H."/>
            <person name="Mueller R.S."/>
        </authorList>
    </citation>
    <scope>NUCLEOTIDE SEQUENCE [LARGE SCALE GENOMIC DNA]</scope>
    <source>
        <strain evidence="1 2">01-65-5-1</strain>
    </source>
</reference>
<dbReference type="Proteomes" id="UP000572722">
    <property type="component" value="Unassembled WGS sequence"/>
</dbReference>
<dbReference type="RefSeq" id="WP_171321128.1">
    <property type="nucleotide sequence ID" value="NZ_VTXO01000002.1"/>
</dbReference>
<protein>
    <submittedName>
        <fullName evidence="1">Uncharacterized protein</fullName>
    </submittedName>
</protein>
<gene>
    <name evidence="1" type="ORF">F0237_07585</name>
</gene>
<evidence type="ECO:0000313" key="2">
    <source>
        <dbReference type="Proteomes" id="UP000572722"/>
    </source>
</evidence>
<proteinExistence type="predicted"/>
<comment type="caution">
    <text evidence="1">The sequence shown here is derived from an EMBL/GenBank/DDBJ whole genome shotgun (WGS) entry which is preliminary data.</text>
</comment>
<organism evidence="1 2">
    <name type="scientific">Vibrio tubiashii</name>
    <dbReference type="NCBI Taxonomy" id="29498"/>
    <lineage>
        <taxon>Bacteria</taxon>
        <taxon>Pseudomonadati</taxon>
        <taxon>Pseudomonadota</taxon>
        <taxon>Gammaproteobacteria</taxon>
        <taxon>Vibrionales</taxon>
        <taxon>Vibrionaceae</taxon>
        <taxon>Vibrio</taxon>
        <taxon>Vibrio oreintalis group</taxon>
    </lineage>
</organism>
<dbReference type="EMBL" id="VTXO01000002">
    <property type="protein sequence ID" value="NOI80521.1"/>
    <property type="molecule type" value="Genomic_DNA"/>
</dbReference>